<evidence type="ECO:0000313" key="2">
    <source>
        <dbReference type="Proteomes" id="UP001281130"/>
    </source>
</evidence>
<dbReference type="RefSeq" id="WP_156947957.1">
    <property type="nucleotide sequence ID" value="NZ_CP007514.1"/>
</dbReference>
<dbReference type="AlphaFoldDB" id="A0AB35T1J4"/>
<protein>
    <submittedName>
        <fullName evidence="1">Uncharacterized protein</fullName>
    </submittedName>
</protein>
<comment type="caution">
    <text evidence="1">The sequence shown here is derived from an EMBL/GenBank/DDBJ whole genome shotgun (WGS) entry which is preliminary data.</text>
</comment>
<evidence type="ECO:0000313" key="1">
    <source>
        <dbReference type="EMBL" id="MDX5892946.1"/>
    </source>
</evidence>
<sequence>MLQLQLQQAQDGRVVFDEEYLRAGDYLALLLISRDKLILISRTSPGGYTLAVYGG</sequence>
<organism evidence="1 2">
    <name type="scientific">Rubrobacter radiotolerans</name>
    <name type="common">Arthrobacter radiotolerans</name>
    <dbReference type="NCBI Taxonomy" id="42256"/>
    <lineage>
        <taxon>Bacteria</taxon>
        <taxon>Bacillati</taxon>
        <taxon>Actinomycetota</taxon>
        <taxon>Rubrobacteria</taxon>
        <taxon>Rubrobacterales</taxon>
        <taxon>Rubrobacteraceae</taxon>
        <taxon>Rubrobacter</taxon>
    </lineage>
</organism>
<name>A0AB35T1J4_RUBRA</name>
<proteinExistence type="predicted"/>
<dbReference type="Proteomes" id="UP001281130">
    <property type="component" value="Unassembled WGS sequence"/>
</dbReference>
<dbReference type="EMBL" id="JAWXXX010000001">
    <property type="protein sequence ID" value="MDX5892946.1"/>
    <property type="molecule type" value="Genomic_DNA"/>
</dbReference>
<reference evidence="1" key="1">
    <citation type="submission" date="2023-11" db="EMBL/GenBank/DDBJ databases">
        <title>MicrobeMod: A computational toolkit for identifying prokaryotic methylation and restriction-modification with nanopore sequencing.</title>
        <authorList>
            <person name="Crits-Christoph A."/>
            <person name="Kang S.C."/>
            <person name="Lee H."/>
            <person name="Ostrov N."/>
        </authorList>
    </citation>
    <scope>NUCLEOTIDE SEQUENCE</scope>
    <source>
        <strain evidence="1">ATCC 51242</strain>
    </source>
</reference>
<gene>
    <name evidence="1" type="ORF">SIL72_02775</name>
</gene>
<accession>A0AB35T1J4</accession>